<evidence type="ECO:0000256" key="1">
    <source>
        <dbReference type="SAM" id="MobiDB-lite"/>
    </source>
</evidence>
<evidence type="ECO:0000313" key="3">
    <source>
        <dbReference type="EMBL" id="NYH83842.1"/>
    </source>
</evidence>
<proteinExistence type="predicted"/>
<protein>
    <submittedName>
        <fullName evidence="3">Uncharacterized LabA/DUF88 family protein</fullName>
    </submittedName>
    <submittedName>
        <fullName evidence="4">Uncharacterized conserved protein, LabA/DUF88 family</fullName>
    </submittedName>
</protein>
<reference evidence="4 5" key="1">
    <citation type="submission" date="2016-10" db="EMBL/GenBank/DDBJ databases">
        <authorList>
            <person name="de Groot N.N."/>
        </authorList>
    </citation>
    <scope>NUCLEOTIDE SEQUENCE [LARGE SCALE GENOMIC DNA]</scope>
    <source>
        <strain evidence="4 5">CPCC 202808</strain>
    </source>
</reference>
<dbReference type="CDD" id="cd18722">
    <property type="entry name" value="PIN_NicB-like"/>
    <property type="match status" value="1"/>
</dbReference>
<evidence type="ECO:0000259" key="2">
    <source>
        <dbReference type="Pfam" id="PF01936"/>
    </source>
</evidence>
<dbReference type="Gene3D" id="3.40.50.1010">
    <property type="entry name" value="5'-nuclease"/>
    <property type="match status" value="1"/>
</dbReference>
<dbReference type="EMBL" id="JACBZA010000001">
    <property type="protein sequence ID" value="NYH83842.1"/>
    <property type="molecule type" value="Genomic_DNA"/>
</dbReference>
<gene>
    <name evidence="3" type="ORF">FHR37_002693</name>
    <name evidence="4" type="ORF">SAMN05421678_10645</name>
</gene>
<reference evidence="3 6" key="2">
    <citation type="submission" date="2020-07" db="EMBL/GenBank/DDBJ databases">
        <title>Sequencing the genomes of 1000 actinobacteria strains.</title>
        <authorList>
            <person name="Klenk H.-P."/>
        </authorList>
    </citation>
    <scope>NUCLEOTIDE SEQUENCE [LARGE SCALE GENOMIC DNA]</scope>
    <source>
        <strain evidence="3 6">DSM 45117</strain>
    </source>
</reference>
<feature type="region of interest" description="Disordered" evidence="1">
    <location>
        <begin position="191"/>
        <end position="275"/>
    </location>
</feature>
<dbReference type="Pfam" id="PF01936">
    <property type="entry name" value="NYN"/>
    <property type="match status" value="1"/>
</dbReference>
<dbReference type="Proteomes" id="UP000533017">
    <property type="component" value="Unassembled WGS sequence"/>
</dbReference>
<sequence>MAVPDLRSAVFSTKYAILIDVGYLYAASADVLFGARERREYRVSADELIQALQKHAVERLPGELLRVYWYDAAHDRVPTVDQRVIAALPMVKLRLGNLNKQGQQKGVDAQIRADLDALARHGAVTDVVLLAGDEDLVPAVEAAQAYGVRIHLWGVEPSFGSNQAERLVWESDFVEVLAADLLRPYVRQAHPAPTPGSVSAPSSTTASAPASVAGPVTTPEPDTTSSAAAAAAATPPVSGTSASGTSASGAQAAGTSAAGTPQRVPPDGQAGTPTPAQVFARRAGTTTAVAAAGSVRPPRTDSPNAAPAHGPASGPAAGPAPAPATTADAAPTIGAQSAGPRLGPERNAVEEVGEHVAQKWILTRGRDCVRDLLPGPILPTVIDSELLVEAEKELGHSLRPYPEARVWLRDGFWARLGREFELADHGERADRGDHADHGERRQTK</sequence>
<dbReference type="EMBL" id="FOOI01000006">
    <property type="protein sequence ID" value="SFG45752.1"/>
    <property type="molecule type" value="Genomic_DNA"/>
</dbReference>
<dbReference type="AlphaFoldDB" id="A0A1I2RYV6"/>
<dbReference type="Proteomes" id="UP000199052">
    <property type="component" value="Unassembled WGS sequence"/>
</dbReference>
<feature type="region of interest" description="Disordered" evidence="1">
    <location>
        <begin position="290"/>
        <end position="344"/>
    </location>
</feature>
<keyword evidence="6" id="KW-1185">Reference proteome</keyword>
<dbReference type="GO" id="GO:0004540">
    <property type="term" value="F:RNA nuclease activity"/>
    <property type="evidence" value="ECO:0007669"/>
    <property type="project" value="InterPro"/>
</dbReference>
<name>A0A1I2RYV6_9ACTN</name>
<evidence type="ECO:0000313" key="4">
    <source>
        <dbReference type="EMBL" id="SFG45752.1"/>
    </source>
</evidence>
<evidence type="ECO:0000313" key="5">
    <source>
        <dbReference type="Proteomes" id="UP000199052"/>
    </source>
</evidence>
<dbReference type="RefSeq" id="WP_237768757.1">
    <property type="nucleotide sequence ID" value="NZ_FOOI01000006.1"/>
</dbReference>
<dbReference type="InterPro" id="IPR021139">
    <property type="entry name" value="NYN"/>
</dbReference>
<evidence type="ECO:0000313" key="6">
    <source>
        <dbReference type="Proteomes" id="UP000533017"/>
    </source>
</evidence>
<feature type="compositionally biased region" description="Low complexity" evidence="1">
    <location>
        <begin position="303"/>
        <end position="335"/>
    </location>
</feature>
<accession>A0A1I2RYV6</accession>
<organism evidence="4 5">
    <name type="scientific">Actinopolymorpha cephalotaxi</name>
    <dbReference type="NCBI Taxonomy" id="504797"/>
    <lineage>
        <taxon>Bacteria</taxon>
        <taxon>Bacillati</taxon>
        <taxon>Actinomycetota</taxon>
        <taxon>Actinomycetes</taxon>
        <taxon>Propionibacteriales</taxon>
        <taxon>Actinopolymorphaceae</taxon>
        <taxon>Actinopolymorpha</taxon>
    </lineage>
</organism>
<feature type="compositionally biased region" description="Low complexity" evidence="1">
    <location>
        <begin position="195"/>
        <end position="260"/>
    </location>
</feature>
<feature type="domain" description="NYN" evidence="2">
    <location>
        <begin position="15"/>
        <end position="158"/>
    </location>
</feature>
<dbReference type="STRING" id="504797.SAMN05421678_10645"/>